<feature type="domain" description="Mycothiol-dependent maleylpyruvate isomerase metal-binding" evidence="1">
    <location>
        <begin position="27"/>
        <end position="140"/>
    </location>
</feature>
<evidence type="ECO:0000313" key="3">
    <source>
        <dbReference type="Proteomes" id="UP000614741"/>
    </source>
</evidence>
<dbReference type="InterPro" id="IPR024344">
    <property type="entry name" value="MDMPI_metal-binding"/>
</dbReference>
<sequence>MTGFINPSLPHHAYVRRMDTPTPDLPHLTTALGAVCDRLPASAWEQPSPCEGWTARDVLRHVVDTERDFLDQRGVPLPAVDLDADPAVAWRTHAAALTRALADPAVAGLEYDGHFGRTTVGDTVLRFYGFDLVVHRWDIATAAGLDERLTDAELAFAEACAAGFGEALHAEGICRPGVTAPAGADRQTRLLALLGRTPPH</sequence>
<keyword evidence="3" id="KW-1185">Reference proteome</keyword>
<dbReference type="Pfam" id="PF11716">
    <property type="entry name" value="MDMPI_N"/>
    <property type="match status" value="1"/>
</dbReference>
<dbReference type="NCBIfam" id="TIGR03083">
    <property type="entry name" value="maleylpyruvate isomerase family mycothiol-dependent enzyme"/>
    <property type="match status" value="1"/>
</dbReference>
<evidence type="ECO:0000313" key="2">
    <source>
        <dbReference type="EMBL" id="GIG41708.1"/>
    </source>
</evidence>
<name>A0ABQ4DQS7_9CELL</name>
<dbReference type="SUPFAM" id="SSF109854">
    <property type="entry name" value="DinB/YfiT-like putative metalloenzymes"/>
    <property type="match status" value="1"/>
</dbReference>
<dbReference type="NCBIfam" id="TIGR03086">
    <property type="entry name" value="TIGR03086 family metal-binding protein"/>
    <property type="match status" value="1"/>
</dbReference>
<reference evidence="2 3" key="1">
    <citation type="submission" date="2021-01" db="EMBL/GenBank/DDBJ databases">
        <title>Whole genome shotgun sequence of Cellulomonas phragmiteti NBRC 110785.</title>
        <authorList>
            <person name="Komaki H."/>
            <person name="Tamura T."/>
        </authorList>
    </citation>
    <scope>NUCLEOTIDE SEQUENCE [LARGE SCALE GENOMIC DNA]</scope>
    <source>
        <strain evidence="2 3">NBRC 110785</strain>
    </source>
</reference>
<dbReference type="InterPro" id="IPR034660">
    <property type="entry name" value="DinB/YfiT-like"/>
</dbReference>
<dbReference type="Proteomes" id="UP000614741">
    <property type="component" value="Unassembled WGS sequence"/>
</dbReference>
<comment type="caution">
    <text evidence="2">The sequence shown here is derived from an EMBL/GenBank/DDBJ whole genome shotgun (WGS) entry which is preliminary data.</text>
</comment>
<dbReference type="InterPro" id="IPR017520">
    <property type="entry name" value="CHP03086"/>
</dbReference>
<organism evidence="2 3">
    <name type="scientific">Cellulomonas phragmiteti</name>
    <dbReference type="NCBI Taxonomy" id="478780"/>
    <lineage>
        <taxon>Bacteria</taxon>
        <taxon>Bacillati</taxon>
        <taxon>Actinomycetota</taxon>
        <taxon>Actinomycetes</taxon>
        <taxon>Micrococcales</taxon>
        <taxon>Cellulomonadaceae</taxon>
        <taxon>Cellulomonas</taxon>
    </lineage>
</organism>
<dbReference type="Gene3D" id="1.20.120.450">
    <property type="entry name" value="dinb family like domain"/>
    <property type="match status" value="1"/>
</dbReference>
<dbReference type="EMBL" id="BONP01000034">
    <property type="protein sequence ID" value="GIG41708.1"/>
    <property type="molecule type" value="Genomic_DNA"/>
</dbReference>
<protein>
    <recommendedName>
        <fullName evidence="1">Mycothiol-dependent maleylpyruvate isomerase metal-binding domain-containing protein</fullName>
    </recommendedName>
</protein>
<proteinExistence type="predicted"/>
<dbReference type="InterPro" id="IPR017517">
    <property type="entry name" value="Maleyloyr_isom"/>
</dbReference>
<accession>A0ABQ4DQS7</accession>
<gene>
    <name evidence="2" type="ORF">Cph01nite_34700</name>
</gene>
<evidence type="ECO:0000259" key="1">
    <source>
        <dbReference type="Pfam" id="PF11716"/>
    </source>
</evidence>